<dbReference type="OrthoDB" id="10009520at2759"/>
<evidence type="ECO:0000313" key="1">
    <source>
        <dbReference type="EMBL" id="GFQ88284.1"/>
    </source>
</evidence>
<dbReference type="Gene3D" id="1.20.120.1750">
    <property type="match status" value="1"/>
</dbReference>
<gene>
    <name evidence="1" type="primary">arih1</name>
    <name evidence="1" type="ORF">TNCT_727421</name>
</gene>
<name>A0A8X6HKG0_TRICU</name>
<dbReference type="EMBL" id="BMAO01003494">
    <property type="protein sequence ID" value="GFQ88284.1"/>
    <property type="molecule type" value="Genomic_DNA"/>
</dbReference>
<evidence type="ECO:0000313" key="2">
    <source>
        <dbReference type="Proteomes" id="UP000887116"/>
    </source>
</evidence>
<dbReference type="AlphaFoldDB" id="A0A8X6HKG0"/>
<reference evidence="1" key="1">
    <citation type="submission" date="2020-07" db="EMBL/GenBank/DDBJ databases">
        <title>Multicomponent nature underlies the extraordinary mechanical properties of spider dragline silk.</title>
        <authorList>
            <person name="Kono N."/>
            <person name="Nakamura H."/>
            <person name="Mori M."/>
            <person name="Yoshida Y."/>
            <person name="Ohtoshi R."/>
            <person name="Malay A.D."/>
            <person name="Moran D.A.P."/>
            <person name="Tomita M."/>
            <person name="Numata K."/>
            <person name="Arakawa K."/>
        </authorList>
    </citation>
    <scope>NUCLEOTIDE SEQUENCE</scope>
</reference>
<dbReference type="Proteomes" id="UP000887116">
    <property type="component" value="Unassembled WGS sequence"/>
</dbReference>
<sequence>MNKTNKRHPYIIKNENILNRQEHANQYDLQNAVEQLSEYLEHYYVDITLDNLTVLKQIVQDKFRYCDSRRRVLLNHVYEGYDKGLWKYAES</sequence>
<protein>
    <submittedName>
        <fullName evidence="1">E3 ubiquitin-protein ligase arih1</fullName>
    </submittedName>
</protein>
<accession>A0A8X6HKG0</accession>
<keyword evidence="2" id="KW-1185">Reference proteome</keyword>
<organism evidence="1 2">
    <name type="scientific">Trichonephila clavata</name>
    <name type="common">Joro spider</name>
    <name type="synonym">Nephila clavata</name>
    <dbReference type="NCBI Taxonomy" id="2740835"/>
    <lineage>
        <taxon>Eukaryota</taxon>
        <taxon>Metazoa</taxon>
        <taxon>Ecdysozoa</taxon>
        <taxon>Arthropoda</taxon>
        <taxon>Chelicerata</taxon>
        <taxon>Arachnida</taxon>
        <taxon>Araneae</taxon>
        <taxon>Araneomorphae</taxon>
        <taxon>Entelegynae</taxon>
        <taxon>Araneoidea</taxon>
        <taxon>Nephilidae</taxon>
        <taxon>Trichonephila</taxon>
    </lineage>
</organism>
<proteinExistence type="predicted"/>
<comment type="caution">
    <text evidence="1">The sequence shown here is derived from an EMBL/GenBank/DDBJ whole genome shotgun (WGS) entry which is preliminary data.</text>
</comment>